<dbReference type="Gene3D" id="1.10.10.10">
    <property type="entry name" value="Winged helix-like DNA-binding domain superfamily/Winged helix DNA-binding domain"/>
    <property type="match status" value="1"/>
</dbReference>
<feature type="domain" description="OmpR/PhoB-type" evidence="5">
    <location>
        <begin position="3"/>
        <end position="101"/>
    </location>
</feature>
<evidence type="ECO:0000256" key="2">
    <source>
        <dbReference type="ARBA" id="ARBA00023125"/>
    </source>
</evidence>
<feature type="DNA-binding region" description="OmpR/PhoB-type" evidence="3">
    <location>
        <begin position="3"/>
        <end position="101"/>
    </location>
</feature>
<comment type="similarity">
    <text evidence="1">Belongs to the TolB family.</text>
</comment>
<evidence type="ECO:0000256" key="4">
    <source>
        <dbReference type="SAM" id="MobiDB-lite"/>
    </source>
</evidence>
<dbReference type="Gene3D" id="2.120.10.30">
    <property type="entry name" value="TolB, C-terminal domain"/>
    <property type="match status" value="2"/>
</dbReference>
<evidence type="ECO:0000313" key="7">
    <source>
        <dbReference type="Proteomes" id="UP000663929"/>
    </source>
</evidence>
<sequence>MDTAPFSMGRYLVFPGLNRIQAGDRVVTIEPKMMRALVCLAEHAPNPVTKDELRVFIWGGYEVSESVLKHLIWDLRKCLGDKARTPEFIETVPRVGYRLIAVPGEPSPPGPESSDQAESPTVEHTGPRASDSKIRFKWQAPLFLAVAVLLVWWWRPAPAPSPSQEVAPNPVRYAVTPFTSSPGLEIDPAFSPDGKRIAFAWRPNMHAEYDLYLRDLASSEPVRMTRAPGDDLAPAWSPDGRMIAFIRAGAGAEETGLFMYELATGDISRVDTGDRHLIQSVDWSPDGESLVFAFQVEGRFHLGLWNRTKGDIQLPVAPSERGLGDRDPIFSPEGDRLAFLRTWSPWSGDLFLYHVSTRELTRLTFDHAGIVGLTWDSDGGLVFSSDRTPPRALWRVDPDRASVQWLPVPAKHPHKPDAHDAGGFVFQEVSCDPNIMSLNLADGVLTQDPSNLASTRLEYHPRYDGKGVGLAFISDRTGATEIWLQATANGTPRRVTHLHGPFIASFSWSPSDSEIVFDTHEDGRAALRIVSTEAGEIRSLHADNHLVVAPFWASNGWIYFGSNRSGDWQIWRKHPETDELEPVTTQGGFRCVEGVRDGRLYFHKRDDRGIWSMPLAGGPASCVVADLDPVNGMDWIPGHEGIYYVRDRGRRGLELAFHEFSKTQVTRTYPIFMLSPYPGLSLSPDGSRILIGRVEAYQSDLILARRATD</sequence>
<protein>
    <submittedName>
        <fullName evidence="6">PD40 domain-containing protein</fullName>
    </submittedName>
</protein>
<keyword evidence="2 3" id="KW-0238">DNA-binding</keyword>
<evidence type="ECO:0000256" key="1">
    <source>
        <dbReference type="ARBA" id="ARBA00009820"/>
    </source>
</evidence>
<dbReference type="GO" id="GO:0006355">
    <property type="term" value="P:regulation of DNA-templated transcription"/>
    <property type="evidence" value="ECO:0007669"/>
    <property type="project" value="InterPro"/>
</dbReference>
<evidence type="ECO:0000256" key="3">
    <source>
        <dbReference type="PROSITE-ProRule" id="PRU01091"/>
    </source>
</evidence>
<dbReference type="PANTHER" id="PTHR36842">
    <property type="entry name" value="PROTEIN TOLB HOMOLOG"/>
    <property type="match status" value="1"/>
</dbReference>
<dbReference type="RefSeq" id="WP_237378130.1">
    <property type="nucleotide sequence ID" value="NZ_CP071793.1"/>
</dbReference>
<proteinExistence type="inferred from homology"/>
<dbReference type="SUPFAM" id="SSF46894">
    <property type="entry name" value="C-terminal effector domain of the bipartite response regulators"/>
    <property type="match status" value="1"/>
</dbReference>
<dbReference type="Pfam" id="PF00486">
    <property type="entry name" value="Trans_reg_C"/>
    <property type="match status" value="1"/>
</dbReference>
<dbReference type="PANTHER" id="PTHR36842:SF1">
    <property type="entry name" value="PROTEIN TOLB"/>
    <property type="match status" value="1"/>
</dbReference>
<dbReference type="Pfam" id="PF07676">
    <property type="entry name" value="PD40"/>
    <property type="match status" value="3"/>
</dbReference>
<dbReference type="InterPro" id="IPR016032">
    <property type="entry name" value="Sig_transdc_resp-reg_C-effctor"/>
</dbReference>
<dbReference type="InterPro" id="IPR036388">
    <property type="entry name" value="WH-like_DNA-bd_sf"/>
</dbReference>
<feature type="region of interest" description="Disordered" evidence="4">
    <location>
        <begin position="103"/>
        <end position="128"/>
    </location>
</feature>
<dbReference type="SMART" id="SM00862">
    <property type="entry name" value="Trans_reg_C"/>
    <property type="match status" value="1"/>
</dbReference>
<dbReference type="PROSITE" id="PS51755">
    <property type="entry name" value="OMPR_PHOB"/>
    <property type="match status" value="1"/>
</dbReference>
<dbReference type="SUPFAM" id="SSF82171">
    <property type="entry name" value="DPP6 N-terminal domain-like"/>
    <property type="match status" value="2"/>
</dbReference>
<dbReference type="InterPro" id="IPR001867">
    <property type="entry name" value="OmpR/PhoB-type_DNA-bd"/>
</dbReference>
<dbReference type="InterPro" id="IPR011042">
    <property type="entry name" value="6-blade_b-propeller_TolB-like"/>
</dbReference>
<dbReference type="Proteomes" id="UP000663929">
    <property type="component" value="Chromosome"/>
</dbReference>
<accession>A0A8A4TGY8</accession>
<dbReference type="CDD" id="cd00383">
    <property type="entry name" value="trans_reg_C"/>
    <property type="match status" value="1"/>
</dbReference>
<dbReference type="SUPFAM" id="SSF50960">
    <property type="entry name" value="TolB, C-terminal domain"/>
    <property type="match status" value="1"/>
</dbReference>
<dbReference type="GO" id="GO:0003677">
    <property type="term" value="F:DNA binding"/>
    <property type="evidence" value="ECO:0007669"/>
    <property type="project" value="UniProtKB-UniRule"/>
</dbReference>
<dbReference type="InterPro" id="IPR011659">
    <property type="entry name" value="WD40"/>
</dbReference>
<name>A0A8A4TGY8_SULCO</name>
<organism evidence="6 7">
    <name type="scientific">Sulfidibacter corallicola</name>
    <dbReference type="NCBI Taxonomy" id="2818388"/>
    <lineage>
        <taxon>Bacteria</taxon>
        <taxon>Pseudomonadati</taxon>
        <taxon>Acidobacteriota</taxon>
        <taxon>Holophagae</taxon>
        <taxon>Acanthopleuribacterales</taxon>
        <taxon>Acanthopleuribacteraceae</taxon>
        <taxon>Sulfidibacter</taxon>
    </lineage>
</organism>
<evidence type="ECO:0000313" key="6">
    <source>
        <dbReference type="EMBL" id="QTD48474.1"/>
    </source>
</evidence>
<dbReference type="EMBL" id="CP071793">
    <property type="protein sequence ID" value="QTD48474.1"/>
    <property type="molecule type" value="Genomic_DNA"/>
</dbReference>
<gene>
    <name evidence="6" type="ORF">J3U87_23085</name>
</gene>
<evidence type="ECO:0000259" key="5">
    <source>
        <dbReference type="PROSITE" id="PS51755"/>
    </source>
</evidence>
<dbReference type="KEGG" id="scor:J3U87_23085"/>
<keyword evidence="7" id="KW-1185">Reference proteome</keyword>
<dbReference type="AlphaFoldDB" id="A0A8A4TGY8"/>
<reference evidence="6" key="1">
    <citation type="submission" date="2021-03" db="EMBL/GenBank/DDBJ databases">
        <title>Acanthopleuribacteraceae sp. M133.</title>
        <authorList>
            <person name="Wang G."/>
        </authorList>
    </citation>
    <scope>NUCLEOTIDE SEQUENCE</scope>
    <source>
        <strain evidence="6">M133</strain>
    </source>
</reference>
<dbReference type="GO" id="GO:0000160">
    <property type="term" value="P:phosphorelay signal transduction system"/>
    <property type="evidence" value="ECO:0007669"/>
    <property type="project" value="InterPro"/>
</dbReference>
<dbReference type="Gene3D" id="2.120.10.60">
    <property type="entry name" value="Tricorn protease N-terminal domain"/>
    <property type="match status" value="1"/>
</dbReference>